<dbReference type="RefSeq" id="WP_307468948.1">
    <property type="nucleotide sequence ID" value="NZ_JAURUR010000020.1"/>
</dbReference>
<gene>
    <name evidence="1" type="ORF">QO006_003570</name>
</gene>
<evidence type="ECO:0000313" key="2">
    <source>
        <dbReference type="Proteomes" id="UP001232163"/>
    </source>
</evidence>
<protein>
    <submittedName>
        <fullName evidence="1">Uncharacterized protein</fullName>
    </submittedName>
</protein>
<reference evidence="1 2" key="1">
    <citation type="submission" date="2023-07" db="EMBL/GenBank/DDBJ databases">
        <title>Genomic Encyclopedia of Type Strains, Phase IV (KMG-IV): sequencing the most valuable type-strain genomes for metagenomic binning, comparative biology and taxonomic classification.</title>
        <authorList>
            <person name="Goeker M."/>
        </authorList>
    </citation>
    <scope>NUCLEOTIDE SEQUENCE [LARGE SCALE GENOMIC DNA]</scope>
    <source>
        <strain evidence="1 2">NIO-1023</strain>
    </source>
</reference>
<dbReference type="Proteomes" id="UP001232163">
    <property type="component" value="Unassembled WGS sequence"/>
</dbReference>
<evidence type="ECO:0000313" key="1">
    <source>
        <dbReference type="EMBL" id="MDP9766106.1"/>
    </source>
</evidence>
<sequence>MAQLDAYHDAQDEARTMRYVEAIRTANLTLAERRASLSRIEERRTLLIAELAQLDAMRQGHLQALGAQGQN</sequence>
<keyword evidence="2" id="KW-1185">Reference proteome</keyword>
<proteinExistence type="predicted"/>
<name>A0ABT9MI22_9DEIO</name>
<comment type="caution">
    <text evidence="1">The sequence shown here is derived from an EMBL/GenBank/DDBJ whole genome shotgun (WGS) entry which is preliminary data.</text>
</comment>
<dbReference type="EMBL" id="JAURUR010000020">
    <property type="protein sequence ID" value="MDP9766106.1"/>
    <property type="molecule type" value="Genomic_DNA"/>
</dbReference>
<organism evidence="1 2">
    <name type="scientific">Deinococcus enclensis</name>
    <dbReference type="NCBI Taxonomy" id="1049582"/>
    <lineage>
        <taxon>Bacteria</taxon>
        <taxon>Thermotogati</taxon>
        <taxon>Deinococcota</taxon>
        <taxon>Deinococci</taxon>
        <taxon>Deinococcales</taxon>
        <taxon>Deinococcaceae</taxon>
        <taxon>Deinococcus</taxon>
    </lineage>
</organism>
<accession>A0ABT9MI22</accession>